<proteinExistence type="predicted"/>
<dbReference type="STRING" id="860235.AOZ06_23785"/>
<evidence type="ECO:0000313" key="2">
    <source>
        <dbReference type="Proteomes" id="UP000063699"/>
    </source>
</evidence>
<dbReference type="EMBL" id="CP012752">
    <property type="protein sequence ID" value="ALG09524.1"/>
    <property type="molecule type" value="Genomic_DNA"/>
</dbReference>
<evidence type="ECO:0000313" key="1">
    <source>
        <dbReference type="EMBL" id="ALG09524.1"/>
    </source>
</evidence>
<dbReference type="Proteomes" id="UP000063699">
    <property type="component" value="Chromosome"/>
</dbReference>
<organism evidence="1 2">
    <name type="scientific">Kibdelosporangium phytohabitans</name>
    <dbReference type="NCBI Taxonomy" id="860235"/>
    <lineage>
        <taxon>Bacteria</taxon>
        <taxon>Bacillati</taxon>
        <taxon>Actinomycetota</taxon>
        <taxon>Actinomycetes</taxon>
        <taxon>Pseudonocardiales</taxon>
        <taxon>Pseudonocardiaceae</taxon>
        <taxon>Kibdelosporangium</taxon>
    </lineage>
</organism>
<protein>
    <submittedName>
        <fullName evidence="1">Uncharacterized protein</fullName>
    </submittedName>
</protein>
<reference evidence="1 2" key="1">
    <citation type="submission" date="2015-07" db="EMBL/GenBank/DDBJ databases">
        <title>Genome sequencing of Kibdelosporangium phytohabitans.</title>
        <authorList>
            <person name="Qin S."/>
            <person name="Xing K."/>
        </authorList>
    </citation>
    <scope>NUCLEOTIDE SEQUENCE [LARGE SCALE GENOMIC DNA]</scope>
    <source>
        <strain evidence="1 2">KLBMP1111</strain>
    </source>
</reference>
<accession>A0A0N9I4N7</accession>
<dbReference type="KEGG" id="kphy:AOZ06_23785"/>
<sequence>MASRANASRGRPRTTRTAARPCWQTASAFSFAVDWNNCGAWSYNASARSLSLSLSLSLSR</sequence>
<keyword evidence="2" id="KW-1185">Reference proteome</keyword>
<gene>
    <name evidence="1" type="ORF">AOZ06_23785</name>
</gene>
<name>A0A0N9I4N7_9PSEU</name>
<dbReference type="AlphaFoldDB" id="A0A0N9I4N7"/>